<evidence type="ECO:0000313" key="2">
    <source>
        <dbReference type="EMBL" id="MDT7013705.1"/>
    </source>
</evidence>
<keyword evidence="1" id="KW-1133">Transmembrane helix</keyword>
<feature type="transmembrane region" description="Helical" evidence="1">
    <location>
        <begin position="12"/>
        <end position="34"/>
    </location>
</feature>
<sequence length="180" mass="20144">MPKLYISRFTTRILTGWCVVLAIILLTLTLSHVVTPNTITLHPFTLNGFLAALLMGLRIIVLFLVFSTLPMRWPVTLLTFLSLTMGIVAISQFVSVLIQGQILVILLYLVFILAFCGLLYIAIVLTSETIQHNDWGQNQKGYLVNWGTSLLSSLRRFSLPLLVALLVYSVVLPLTNHVTF</sequence>
<dbReference type="EMBL" id="JAVLAM010000001">
    <property type="protein sequence ID" value="MDT7013705.1"/>
    <property type="molecule type" value="Genomic_DNA"/>
</dbReference>
<dbReference type="AlphaFoldDB" id="A0AAW8W525"/>
<evidence type="ECO:0008006" key="4">
    <source>
        <dbReference type="Google" id="ProtNLM"/>
    </source>
</evidence>
<feature type="transmembrane region" description="Helical" evidence="1">
    <location>
        <begin position="104"/>
        <end position="125"/>
    </location>
</feature>
<feature type="transmembrane region" description="Helical" evidence="1">
    <location>
        <begin position="157"/>
        <end position="175"/>
    </location>
</feature>
<dbReference type="Proteomes" id="UP001254075">
    <property type="component" value="Unassembled WGS sequence"/>
</dbReference>
<keyword evidence="1" id="KW-0812">Transmembrane</keyword>
<evidence type="ECO:0000256" key="1">
    <source>
        <dbReference type="SAM" id="Phobius"/>
    </source>
</evidence>
<protein>
    <recommendedName>
        <fullName evidence="4">Integral membrane protein</fullName>
    </recommendedName>
</protein>
<feature type="transmembrane region" description="Helical" evidence="1">
    <location>
        <begin position="78"/>
        <end position="98"/>
    </location>
</feature>
<reference evidence="2" key="1">
    <citation type="submission" date="2023-08" db="EMBL/GenBank/DDBJ databases">
        <authorList>
            <person name="Page C.A."/>
            <person name="Perez-Diaz I.M."/>
        </authorList>
    </citation>
    <scope>NUCLEOTIDE SEQUENCE</scope>
    <source>
        <strain evidence="2">3.8.38</strain>
    </source>
</reference>
<dbReference type="RefSeq" id="WP_313844749.1">
    <property type="nucleotide sequence ID" value="NZ_JAVLAM010000001.1"/>
</dbReference>
<keyword evidence="1" id="KW-0472">Membrane</keyword>
<comment type="caution">
    <text evidence="2">The sequence shown here is derived from an EMBL/GenBank/DDBJ whole genome shotgun (WGS) entry which is preliminary data.</text>
</comment>
<feature type="transmembrane region" description="Helical" evidence="1">
    <location>
        <begin position="46"/>
        <end position="66"/>
    </location>
</feature>
<gene>
    <name evidence="2" type="ORF">RI532_04590</name>
</gene>
<name>A0AAW8W525_9LACO</name>
<accession>A0AAW8W525</accession>
<proteinExistence type="predicted"/>
<evidence type="ECO:0000313" key="3">
    <source>
        <dbReference type="Proteomes" id="UP001254075"/>
    </source>
</evidence>
<organism evidence="2 3">
    <name type="scientific">Levilactobacillus namurensis</name>
    <dbReference type="NCBI Taxonomy" id="380393"/>
    <lineage>
        <taxon>Bacteria</taxon>
        <taxon>Bacillati</taxon>
        <taxon>Bacillota</taxon>
        <taxon>Bacilli</taxon>
        <taxon>Lactobacillales</taxon>
        <taxon>Lactobacillaceae</taxon>
        <taxon>Levilactobacillus</taxon>
    </lineage>
</organism>